<gene>
    <name evidence="1" type="ordered locus">BSUW23_06395</name>
</gene>
<reference evidence="1 2" key="2">
    <citation type="journal article" date="2011" name="Microbiology">
        <title>The genome sequence of Bacillus subtilis subsp. spizizenii W23: insights into speciation within the B. subtilis complex and into the history of B. subtilis genetics.</title>
        <authorList>
            <person name="Zeigler D.R."/>
        </authorList>
    </citation>
    <scope>NUCLEOTIDE SEQUENCE [LARGE SCALE GENOMIC DNA]</scope>
    <source>
        <strain evidence="2">ATCC 23059 / NRRL B-14472 / W23</strain>
    </source>
</reference>
<dbReference type="Proteomes" id="UP000002233">
    <property type="component" value="Chromosome"/>
</dbReference>
<evidence type="ECO:0000313" key="2">
    <source>
        <dbReference type="Proteomes" id="UP000002233"/>
    </source>
</evidence>
<dbReference type="KEGG" id="bss:BSUW23_06395"/>
<sequence length="31" mass="3722">MIKQLTALIALLFRAKRTEKNIEQWYKDDGK</sequence>
<dbReference type="AlphaFoldDB" id="E0U1R4"/>
<dbReference type="EMBL" id="CP002183">
    <property type="protein sequence ID" value="ADM37328.1"/>
    <property type="molecule type" value="Genomic_DNA"/>
</dbReference>
<evidence type="ECO:0000313" key="1">
    <source>
        <dbReference type="EMBL" id="ADM37328.1"/>
    </source>
</evidence>
<organism evidence="1 2">
    <name type="scientific">Bacillus spizizenii (strain ATCC 23059 / NRRL B-14472 / W23)</name>
    <name type="common">Bacillus subtilis subsp. spizizenii</name>
    <dbReference type="NCBI Taxonomy" id="655816"/>
    <lineage>
        <taxon>Bacteria</taxon>
        <taxon>Bacillati</taxon>
        <taxon>Bacillota</taxon>
        <taxon>Bacilli</taxon>
        <taxon>Bacillales</taxon>
        <taxon>Bacillaceae</taxon>
        <taxon>Bacillus</taxon>
    </lineage>
</organism>
<protein>
    <submittedName>
        <fullName evidence="1">Uncharacterized protein</fullName>
    </submittedName>
</protein>
<accession>E0U1R4</accession>
<dbReference type="HOGENOM" id="CLU_217455_0_0_9"/>
<name>E0U1R4_BACSH</name>
<reference key="1">
    <citation type="submission" date="2010-08" db="EMBL/GenBank/DDBJ databases">
        <authorList>
            <person name="Zeigler D.R."/>
        </authorList>
    </citation>
    <scope>NUCLEOTIDE SEQUENCE</scope>
    <source>
        <strain>W23</strain>
    </source>
</reference>
<proteinExistence type="predicted"/>